<proteinExistence type="predicted"/>
<evidence type="ECO:0000256" key="2">
    <source>
        <dbReference type="SAM" id="Phobius"/>
    </source>
</evidence>
<feature type="transmembrane region" description="Helical" evidence="2">
    <location>
        <begin position="39"/>
        <end position="61"/>
    </location>
</feature>
<accession>A0A495QLL8</accession>
<evidence type="ECO:0000313" key="3">
    <source>
        <dbReference type="EMBL" id="RKS73449.1"/>
    </source>
</evidence>
<keyword evidence="2" id="KW-0812">Transmembrane</keyword>
<evidence type="ECO:0000256" key="1">
    <source>
        <dbReference type="SAM" id="MobiDB-lite"/>
    </source>
</evidence>
<keyword evidence="4" id="KW-1185">Reference proteome</keyword>
<dbReference type="EMBL" id="RBWU01000004">
    <property type="protein sequence ID" value="RKS73449.1"/>
    <property type="molecule type" value="Genomic_DNA"/>
</dbReference>
<protein>
    <submittedName>
        <fullName evidence="3">Uncharacterized protein</fullName>
    </submittedName>
</protein>
<dbReference type="RefSeq" id="WP_147449478.1">
    <property type="nucleotide sequence ID" value="NZ_RBWU01000004.1"/>
</dbReference>
<reference evidence="3 4" key="1">
    <citation type="submission" date="2018-10" db="EMBL/GenBank/DDBJ databases">
        <title>Genomic Encyclopedia of Archaeal and Bacterial Type Strains, Phase II (KMG-II): from individual species to whole genera.</title>
        <authorList>
            <person name="Goeker M."/>
        </authorList>
    </citation>
    <scope>NUCLEOTIDE SEQUENCE [LARGE SCALE GENOMIC DNA]</scope>
    <source>
        <strain evidence="3 4">DSM 43383</strain>
    </source>
</reference>
<feature type="compositionally biased region" description="Basic and acidic residues" evidence="1">
    <location>
        <begin position="90"/>
        <end position="100"/>
    </location>
</feature>
<name>A0A495QLL8_9ACTN</name>
<keyword evidence="2" id="KW-1133">Transmembrane helix</keyword>
<evidence type="ECO:0000313" key="4">
    <source>
        <dbReference type="Proteomes" id="UP000274601"/>
    </source>
</evidence>
<dbReference type="OrthoDB" id="3483749at2"/>
<organism evidence="3 4">
    <name type="scientific">Actinomadura pelletieri DSM 43383</name>
    <dbReference type="NCBI Taxonomy" id="1120940"/>
    <lineage>
        <taxon>Bacteria</taxon>
        <taxon>Bacillati</taxon>
        <taxon>Actinomycetota</taxon>
        <taxon>Actinomycetes</taxon>
        <taxon>Streptosporangiales</taxon>
        <taxon>Thermomonosporaceae</taxon>
        <taxon>Actinomadura</taxon>
    </lineage>
</organism>
<gene>
    <name evidence="3" type="ORF">BZB76_4140</name>
</gene>
<dbReference type="Proteomes" id="UP000274601">
    <property type="component" value="Unassembled WGS sequence"/>
</dbReference>
<sequence length="100" mass="10435">MTPPTQPAAGGPPNRGASFGLATTVLAVPTGVALINPDLAAILASAELTLLLTVLLTAVFAPAPINERAFRLLRWMSGHPEPTHPTSPDQRSHPERQSAP</sequence>
<keyword evidence="2" id="KW-0472">Membrane</keyword>
<comment type="caution">
    <text evidence="3">The sequence shown here is derived from an EMBL/GenBank/DDBJ whole genome shotgun (WGS) entry which is preliminary data.</text>
</comment>
<dbReference type="AlphaFoldDB" id="A0A495QLL8"/>
<feature type="region of interest" description="Disordered" evidence="1">
    <location>
        <begin position="77"/>
        <end position="100"/>
    </location>
</feature>